<protein>
    <submittedName>
        <fullName evidence="2">Uncharacterized protein</fullName>
    </submittedName>
</protein>
<proteinExistence type="predicted"/>
<feature type="compositionally biased region" description="Polar residues" evidence="1">
    <location>
        <begin position="125"/>
        <end position="134"/>
    </location>
</feature>
<feature type="compositionally biased region" description="Polar residues" evidence="1">
    <location>
        <begin position="91"/>
        <end position="102"/>
    </location>
</feature>
<dbReference type="Proteomes" id="UP000065734">
    <property type="component" value="Chromosome I"/>
</dbReference>
<sequence>MRTLHREHRALGAIRSRPADIGQRELSFSAQPLEFRTGPSGRMQEKPPAERAGLASAPPGHPAQGRYDVAAGLLARGSQPSSGLPRVRYPSDSTWTSARRSQLRGQPRICRFLPEIRRAGFPLSSGPSGSQNHDAGNVPPAASPSQPSCSRNGHYHVGARLGHPPIRQSRVGAVSSYAAEIIDRKIGSPLRKVL</sequence>
<organism evidence="2 3">
    <name type="scientific">Blastochloris viridis</name>
    <name type="common">Rhodopseudomonas viridis</name>
    <dbReference type="NCBI Taxonomy" id="1079"/>
    <lineage>
        <taxon>Bacteria</taxon>
        <taxon>Pseudomonadati</taxon>
        <taxon>Pseudomonadota</taxon>
        <taxon>Alphaproteobacteria</taxon>
        <taxon>Hyphomicrobiales</taxon>
        <taxon>Blastochloridaceae</taxon>
        <taxon>Blastochloris</taxon>
    </lineage>
</organism>
<evidence type="ECO:0000256" key="1">
    <source>
        <dbReference type="SAM" id="MobiDB-lite"/>
    </source>
</evidence>
<evidence type="ECO:0000313" key="3">
    <source>
        <dbReference type="Proteomes" id="UP000065734"/>
    </source>
</evidence>
<gene>
    <name evidence="2" type="ORF">BVIRIDIS_15650</name>
</gene>
<feature type="region of interest" description="Disordered" evidence="1">
    <location>
        <begin position="121"/>
        <end position="166"/>
    </location>
</feature>
<dbReference type="PATRIC" id="fig|1079.7.peg.1631"/>
<dbReference type="EMBL" id="LN907867">
    <property type="protein sequence ID" value="CUU42552.1"/>
    <property type="molecule type" value="Genomic_DNA"/>
</dbReference>
<feature type="region of interest" description="Disordered" evidence="1">
    <location>
        <begin position="1"/>
        <end position="102"/>
    </location>
</feature>
<name>A0A0S4Q1Z4_BLAVI</name>
<evidence type="ECO:0000313" key="2">
    <source>
        <dbReference type="EMBL" id="CUU42552.1"/>
    </source>
</evidence>
<keyword evidence="3" id="KW-1185">Reference proteome</keyword>
<reference evidence="3" key="1">
    <citation type="journal article" date="2016" name="Genome Announc.">
        <title>Revised genome sequence of the purple photosynthetic bacterium Blastochloris viridis.</title>
        <authorList>
            <person name="Liu L.N."/>
            <person name="Faulkner M."/>
            <person name="Liu X."/>
            <person name="Huang F."/>
            <person name="Darby A.C."/>
            <person name="Hall N."/>
        </authorList>
    </citation>
    <scope>NUCLEOTIDE SEQUENCE [LARGE SCALE GENOMIC DNA]</scope>
    <source>
        <strain evidence="3">ATCC 19567 / DSM 133 / F</strain>
    </source>
</reference>
<feature type="compositionally biased region" description="Low complexity" evidence="1">
    <location>
        <begin position="139"/>
        <end position="150"/>
    </location>
</feature>
<dbReference type="AlphaFoldDB" id="A0A0S4Q1Z4"/>
<accession>A0A0S4Q1Z4</accession>